<keyword evidence="1" id="KW-0812">Transmembrane</keyword>
<keyword evidence="1" id="KW-1133">Transmembrane helix</keyword>
<proteinExistence type="predicted"/>
<dbReference type="Proteomes" id="UP000245820">
    <property type="component" value="Chromosome"/>
</dbReference>
<evidence type="ECO:0000313" key="3">
    <source>
        <dbReference type="Proteomes" id="UP000245820"/>
    </source>
</evidence>
<dbReference type="OrthoDB" id="8756638at2"/>
<protein>
    <submittedName>
        <fullName evidence="2">Uncharacterized protein</fullName>
    </submittedName>
</protein>
<feature type="transmembrane region" description="Helical" evidence="1">
    <location>
        <begin position="134"/>
        <end position="158"/>
    </location>
</feature>
<feature type="transmembrane region" description="Helical" evidence="1">
    <location>
        <begin position="51"/>
        <end position="70"/>
    </location>
</feature>
<keyword evidence="1" id="KW-0472">Membrane</keyword>
<dbReference type="KEGG" id="mtim:DIR46_21280"/>
<name>A0A2S2DN13_9BURK</name>
<reference evidence="2 3" key="1">
    <citation type="submission" date="2018-05" db="EMBL/GenBank/DDBJ databases">
        <title>Complete genome sequence of Massilia oculi sp. nov. CCUG 43427T (=DSM 26321T), the type strain of M. oculi, and comparison with genome sequences of other Massilia strains.</title>
        <authorList>
            <person name="Zhu B."/>
        </authorList>
    </citation>
    <scope>NUCLEOTIDE SEQUENCE [LARGE SCALE GENOMIC DNA]</scope>
    <source>
        <strain evidence="2 3">CCUG 43427</strain>
    </source>
</reference>
<keyword evidence="3" id="KW-1185">Reference proteome</keyword>
<evidence type="ECO:0000256" key="1">
    <source>
        <dbReference type="SAM" id="Phobius"/>
    </source>
</evidence>
<gene>
    <name evidence="2" type="ORF">DIR46_21280</name>
</gene>
<sequence length="172" mass="18823">MSTAMPSSFRLVATCVLFFLLLGPVIPVIEFTLATLFTKGRIELMPSFYLAALLFGALIAGALGLAHGMLMALAVKLEPLRRRLQTTPRRVLLGAGAALLCGLAMTAATLYIARHSYGDLLGGMDPNHPDPWKIIRAYMVIELFILPALACGILFQLLPWSRRLMQRAVERA</sequence>
<feature type="transmembrane region" description="Helical" evidence="1">
    <location>
        <begin position="91"/>
        <end position="114"/>
    </location>
</feature>
<accession>A0A2S2DN13</accession>
<evidence type="ECO:0000313" key="2">
    <source>
        <dbReference type="EMBL" id="AWL06717.1"/>
    </source>
</evidence>
<dbReference type="EMBL" id="CP029343">
    <property type="protein sequence ID" value="AWL06717.1"/>
    <property type="molecule type" value="Genomic_DNA"/>
</dbReference>
<organism evidence="2 3">
    <name type="scientific">Massilia oculi</name>
    <dbReference type="NCBI Taxonomy" id="945844"/>
    <lineage>
        <taxon>Bacteria</taxon>
        <taxon>Pseudomonadati</taxon>
        <taxon>Pseudomonadota</taxon>
        <taxon>Betaproteobacteria</taxon>
        <taxon>Burkholderiales</taxon>
        <taxon>Oxalobacteraceae</taxon>
        <taxon>Telluria group</taxon>
        <taxon>Massilia</taxon>
    </lineage>
</organism>
<dbReference type="AlphaFoldDB" id="A0A2S2DN13"/>